<dbReference type="InterPro" id="IPR031778">
    <property type="entry name" value="Sortilin_N"/>
</dbReference>
<comment type="caution">
    <text evidence="4">The sequence shown here is derived from an EMBL/GenBank/DDBJ whole genome shotgun (WGS) entry which is preliminary data.</text>
</comment>
<dbReference type="AlphaFoldDB" id="A0A4Q1KWN4"/>
<dbReference type="PANTHER" id="PTHR43739">
    <property type="entry name" value="XYLOGLUCANASE (EUROFUNG)"/>
    <property type="match status" value="1"/>
</dbReference>
<dbReference type="OrthoDB" id="9764804at2"/>
<dbReference type="PANTHER" id="PTHR43739:SF5">
    <property type="entry name" value="EXO-ALPHA-SIALIDASE"/>
    <property type="match status" value="1"/>
</dbReference>
<protein>
    <recommendedName>
        <fullName evidence="3">Sortilin N-terminal domain-containing protein</fullName>
    </recommendedName>
</protein>
<keyword evidence="1" id="KW-0677">Repeat</keyword>
<dbReference type="Proteomes" id="UP000289734">
    <property type="component" value="Unassembled WGS sequence"/>
</dbReference>
<evidence type="ECO:0000256" key="2">
    <source>
        <dbReference type="SAM" id="MobiDB-lite"/>
    </source>
</evidence>
<evidence type="ECO:0000256" key="1">
    <source>
        <dbReference type="ARBA" id="ARBA00022737"/>
    </source>
</evidence>
<gene>
    <name evidence="4" type="ORF">EQG68_02145</name>
</gene>
<name>A0A4Q1KWN4_9FLAO</name>
<organism evidence="4 5">
    <name type="scientific">Flavobacterium piscinae</name>
    <dbReference type="NCBI Taxonomy" id="2506424"/>
    <lineage>
        <taxon>Bacteria</taxon>
        <taxon>Pseudomonadati</taxon>
        <taxon>Bacteroidota</taxon>
        <taxon>Flavobacteriia</taxon>
        <taxon>Flavobacteriales</taxon>
        <taxon>Flavobacteriaceae</taxon>
        <taxon>Flavobacterium</taxon>
    </lineage>
</organism>
<dbReference type="EMBL" id="SBKQ01000002">
    <property type="protein sequence ID" value="RXR34731.1"/>
    <property type="molecule type" value="Genomic_DNA"/>
</dbReference>
<dbReference type="SUPFAM" id="SSF110296">
    <property type="entry name" value="Oligoxyloglucan reducing end-specific cellobiohydrolase"/>
    <property type="match status" value="2"/>
</dbReference>
<evidence type="ECO:0000259" key="3">
    <source>
        <dbReference type="Pfam" id="PF15902"/>
    </source>
</evidence>
<reference evidence="5" key="1">
    <citation type="submission" date="2019-01" db="EMBL/GenBank/DDBJ databases">
        <title>Cytophagaceae bacterium strain CAR-16.</title>
        <authorList>
            <person name="Chen W.-M."/>
        </authorList>
    </citation>
    <scope>NUCLEOTIDE SEQUENCE [LARGE SCALE GENOMIC DNA]</scope>
    <source>
        <strain evidence="5">ICH-30</strain>
    </source>
</reference>
<evidence type="ECO:0000313" key="4">
    <source>
        <dbReference type="EMBL" id="RXR34731.1"/>
    </source>
</evidence>
<feature type="domain" description="Sortilin N-terminal" evidence="3">
    <location>
        <begin position="126"/>
        <end position="280"/>
    </location>
</feature>
<feature type="compositionally biased region" description="Polar residues" evidence="2">
    <location>
        <begin position="527"/>
        <end position="546"/>
    </location>
</feature>
<dbReference type="Pfam" id="PF15902">
    <property type="entry name" value="Sortilin-Vps10"/>
    <property type="match status" value="1"/>
</dbReference>
<dbReference type="CDD" id="cd15482">
    <property type="entry name" value="Sialidase_non-viral"/>
    <property type="match status" value="2"/>
</dbReference>
<feature type="region of interest" description="Disordered" evidence="2">
    <location>
        <begin position="525"/>
        <end position="546"/>
    </location>
</feature>
<dbReference type="GO" id="GO:0010411">
    <property type="term" value="P:xyloglucan metabolic process"/>
    <property type="evidence" value="ECO:0007669"/>
    <property type="project" value="TreeGrafter"/>
</dbReference>
<proteinExistence type="predicted"/>
<accession>A0A4Q1KWN4</accession>
<evidence type="ECO:0000313" key="5">
    <source>
        <dbReference type="Proteomes" id="UP000289734"/>
    </source>
</evidence>
<dbReference type="RefSeq" id="WP_129463138.1">
    <property type="nucleotide sequence ID" value="NZ_SBKQ01000002.1"/>
</dbReference>
<dbReference type="Gene3D" id="2.130.10.10">
    <property type="entry name" value="YVTN repeat-like/Quinoprotein amine dehydrogenase"/>
    <property type="match status" value="4"/>
</dbReference>
<dbReference type="InterPro" id="IPR015943">
    <property type="entry name" value="WD40/YVTN_repeat-like_dom_sf"/>
</dbReference>
<keyword evidence="5" id="KW-1185">Reference proteome</keyword>
<sequence>MKNILKLFLTVGLISYLPSQAQEEIILKGKELFGDLSARQIGPAIMSGRISDIANHPTNNKIIYIGAAGGGVWKSSDGGASFSPIFDKHIQSIGCVTVDPNNPDNTIWVGTGEPWTRNSVSIGDGIYKSTDGGLNWNNMGLPKSDRITSIIVDPRNSDVVWAGVLGALWGDSEDRGIYKTTDGGKTWNKTFYVDQTTGCADLVIDPSNPDIMYASFWEFRRTAWSFNSGGNNSALYKTIDGGKTWNKIHNGFPKGQLGRIAIGVAPSNSQILYAVLETEQDKDKGLYRSDDSGATWKHLNSDFELVVRPFYFSRITIDPRNPDILYKGGLRGSISRDGGKTFKPLGNMHADIHDITVDLHDSNRIYVATDGGLYRSWDSGNTLDIVKNLPLSQYYHLSLDNEEPYNIYGGLQDNGSWYGPSKSDGGIEARDWHSVGYGDGFRVLKHPTKKIIYSEMQGAENIWRYNLETKELKTIQPLAVKGDPKLRFNWNTPIVTGIHNPDRIYAGSQFVHVSDDMGQTWRKISGDLTTNDPTKTNTEKSGGLSVDNSGAENHCTIFTIAESPLNKEIIWAGTDDGNVQITKDGGKTWSNVTANLKGLPKNTWCYHIEASVFNEGTAYAVFDGHSKNDYATYVYKTSDFGKTWTSIATADIDGFARNIQEDYKNPNLLFLGTEKGLYITVDGGKNWSKFENNMPAVAIHYLDLHSKTNDLVMATHGRGIIILDDVSPLRQITPEILKKDVHFFEMKPFAIEEQSSFGGTASELEFVGPNPNTAAQIVYYLKKRHTFGKMEMEIQDLNGHKIASLIPGKQKGINIVTWNFNTKNPKIATAKTLSYGGFTSPRVPEGTYKVVLTKGNDTYTQEFKVVNDPKSVISAAERKKQAETTKMLFDKNEELAYMVYELDEMIALNKKIMEKDAKSAKSNGKIDSEFNSLKNTMVVTTGDMYVGAAEPQLREKLSAIYATVASQFDAPSPSQIANIENIMDQFNTAKSGFSDLKSKYKNKLVGQATKLQIPFALKSFEEYLKE</sequence>
<dbReference type="InterPro" id="IPR052025">
    <property type="entry name" value="Xyloglucanase_GH74"/>
</dbReference>